<dbReference type="RefSeq" id="WP_256613874.1">
    <property type="nucleotide sequence ID" value="NZ_JANIBK010000011.1"/>
</dbReference>
<accession>A0ABT1U133</accession>
<protein>
    <submittedName>
        <fullName evidence="1">Uncharacterized protein</fullName>
    </submittedName>
</protein>
<keyword evidence="2" id="KW-1185">Reference proteome</keyword>
<proteinExistence type="predicted"/>
<gene>
    <name evidence="1" type="ORF">NP596_03655</name>
</gene>
<reference evidence="1 2" key="1">
    <citation type="submission" date="2022-07" db="EMBL/GenBank/DDBJ databases">
        <title>Methylomonas rivi sp. nov., Methylomonas rosea sp. nov., Methylomonas aureus sp. nov. and Methylomonas subterranea sp. nov., four novel methanotrophs isolated from a freshwater creek and the deep terrestrial subsurface.</title>
        <authorList>
            <person name="Abin C."/>
            <person name="Sankaranarayanan K."/>
            <person name="Garner C."/>
            <person name="Sindelar R."/>
            <person name="Kotary K."/>
            <person name="Garner R."/>
            <person name="Barclay S."/>
            <person name="Lawson P."/>
            <person name="Krumholz L."/>
        </authorList>
    </citation>
    <scope>NUCLEOTIDE SEQUENCE [LARGE SCALE GENOMIC DNA]</scope>
    <source>
        <strain evidence="1 2">WSC-6</strain>
    </source>
</reference>
<dbReference type="EMBL" id="JANIBK010000011">
    <property type="protein sequence ID" value="MCQ8127545.1"/>
    <property type="molecule type" value="Genomic_DNA"/>
</dbReference>
<dbReference type="Proteomes" id="UP001524586">
    <property type="component" value="Unassembled WGS sequence"/>
</dbReference>
<sequence length="86" mass="9439">MTTIQIKLKDVYVDHLLALISSHNEIPIDDITIEAPAQAVDAEKSHSKAKLLRIAQECAQLPTLDQRSAEQILGYAGDDRGLWGGE</sequence>
<evidence type="ECO:0000313" key="1">
    <source>
        <dbReference type="EMBL" id="MCQ8127545.1"/>
    </source>
</evidence>
<name>A0ABT1U133_9GAMM</name>
<evidence type="ECO:0000313" key="2">
    <source>
        <dbReference type="Proteomes" id="UP001524586"/>
    </source>
</evidence>
<organism evidence="1 2">
    <name type="scientific">Methylomonas rivi</name>
    <dbReference type="NCBI Taxonomy" id="2952226"/>
    <lineage>
        <taxon>Bacteria</taxon>
        <taxon>Pseudomonadati</taxon>
        <taxon>Pseudomonadota</taxon>
        <taxon>Gammaproteobacteria</taxon>
        <taxon>Methylococcales</taxon>
        <taxon>Methylococcaceae</taxon>
        <taxon>Methylomonas</taxon>
    </lineage>
</organism>
<comment type="caution">
    <text evidence="1">The sequence shown here is derived from an EMBL/GenBank/DDBJ whole genome shotgun (WGS) entry which is preliminary data.</text>
</comment>